<comment type="caution">
    <text evidence="1">The sequence shown here is derived from an EMBL/GenBank/DDBJ whole genome shotgun (WGS) entry which is preliminary data.</text>
</comment>
<gene>
    <name evidence="1" type="ORF">PR048_026008</name>
</gene>
<protein>
    <submittedName>
        <fullName evidence="1">Uncharacterized protein</fullName>
    </submittedName>
</protein>
<proteinExistence type="predicted"/>
<name>A0ABQ9GK62_9NEOP</name>
<keyword evidence="2" id="KW-1185">Reference proteome</keyword>
<evidence type="ECO:0000313" key="2">
    <source>
        <dbReference type="Proteomes" id="UP001159363"/>
    </source>
</evidence>
<dbReference type="Proteomes" id="UP001159363">
    <property type="component" value="Chromosome 10"/>
</dbReference>
<dbReference type="EMBL" id="JARBHB010000011">
    <property type="protein sequence ID" value="KAJ8872404.1"/>
    <property type="molecule type" value="Genomic_DNA"/>
</dbReference>
<evidence type="ECO:0000313" key="1">
    <source>
        <dbReference type="EMBL" id="KAJ8872404.1"/>
    </source>
</evidence>
<organism evidence="1 2">
    <name type="scientific">Dryococelus australis</name>
    <dbReference type="NCBI Taxonomy" id="614101"/>
    <lineage>
        <taxon>Eukaryota</taxon>
        <taxon>Metazoa</taxon>
        <taxon>Ecdysozoa</taxon>
        <taxon>Arthropoda</taxon>
        <taxon>Hexapoda</taxon>
        <taxon>Insecta</taxon>
        <taxon>Pterygota</taxon>
        <taxon>Neoptera</taxon>
        <taxon>Polyneoptera</taxon>
        <taxon>Phasmatodea</taxon>
        <taxon>Verophasmatodea</taxon>
        <taxon>Anareolatae</taxon>
        <taxon>Phasmatidae</taxon>
        <taxon>Eurycanthinae</taxon>
        <taxon>Dryococelus</taxon>
    </lineage>
</organism>
<reference evidence="1 2" key="1">
    <citation type="submission" date="2023-02" db="EMBL/GenBank/DDBJ databases">
        <title>LHISI_Scaffold_Assembly.</title>
        <authorList>
            <person name="Stuart O.P."/>
            <person name="Cleave R."/>
            <person name="Magrath M.J.L."/>
            <person name="Mikheyev A.S."/>
        </authorList>
    </citation>
    <scope>NUCLEOTIDE SEQUENCE [LARGE SCALE GENOMIC DNA]</scope>
    <source>
        <strain evidence="1">Daus_M_001</strain>
        <tissue evidence="1">Leg muscle</tissue>
    </source>
</reference>
<sequence length="156" mass="18091">MALKIMRFMHFTQFSDYKGTVQARDFIDGLIEHMFHIAHKRNTPLELPLTKACSNGFLPINEKKCLTSKNFNHFYQMMKMSRLSPPEDLTPTIAHAVAPVPSTKPQLLSIADSLDRTYPIKGKYNCTTEKLIYQLQFQHRKQERMRVRYVIAAATT</sequence>
<accession>A0ABQ9GK62</accession>